<proteinExistence type="predicted"/>
<evidence type="ECO:0000259" key="2">
    <source>
        <dbReference type="PROSITE" id="PS50878"/>
    </source>
</evidence>
<comment type="caution">
    <text evidence="3">The sequence shown here is derived from an EMBL/GenBank/DDBJ whole genome shotgun (WGS) entry which is preliminary data.</text>
</comment>
<feature type="non-terminal residue" evidence="3">
    <location>
        <position position="251"/>
    </location>
</feature>
<feature type="region of interest" description="Disordered" evidence="1">
    <location>
        <begin position="1"/>
        <end position="20"/>
    </location>
</feature>
<sequence length="251" mass="28910">MSQLMSKMHHHTRENVHENLPQNTNEFINELFSIDEIKNHIISPKKNKSPGADNILNEFITNCPDKLIYVIVVLFNTVLETGIIPTDWTIGIIKPLYKNKGDINYVNNYRGITLLSCLGKLFTSVLNTRLYSYLTTENTIGSEQVGFRPKHSTLDHIFALQILENFYINNKKRLFCAFVDYSKAFDFIDRAYLWQKVFDSNINGKVLNVIRNMYKNAKSCVSLKNNLSESFPCQVGVRQGENLSPLLFAIY</sequence>
<dbReference type="Proteomes" id="UP001497623">
    <property type="component" value="Unassembled WGS sequence"/>
</dbReference>
<protein>
    <recommendedName>
        <fullName evidence="2">Reverse transcriptase domain-containing protein</fullName>
    </recommendedName>
</protein>
<gene>
    <name evidence="3" type="ORF">MNOR_LOCUS875</name>
</gene>
<organism evidence="3 4">
    <name type="scientific">Meganyctiphanes norvegica</name>
    <name type="common">Northern krill</name>
    <name type="synonym">Thysanopoda norvegica</name>
    <dbReference type="NCBI Taxonomy" id="48144"/>
    <lineage>
        <taxon>Eukaryota</taxon>
        <taxon>Metazoa</taxon>
        <taxon>Ecdysozoa</taxon>
        <taxon>Arthropoda</taxon>
        <taxon>Crustacea</taxon>
        <taxon>Multicrustacea</taxon>
        <taxon>Malacostraca</taxon>
        <taxon>Eumalacostraca</taxon>
        <taxon>Eucarida</taxon>
        <taxon>Euphausiacea</taxon>
        <taxon>Euphausiidae</taxon>
        <taxon>Meganyctiphanes</taxon>
    </lineage>
</organism>
<dbReference type="PROSITE" id="PS50878">
    <property type="entry name" value="RT_POL"/>
    <property type="match status" value="1"/>
</dbReference>
<feature type="domain" description="Reverse transcriptase" evidence="2">
    <location>
        <begin position="77"/>
        <end position="251"/>
    </location>
</feature>
<dbReference type="EMBL" id="CAXKWB010000208">
    <property type="protein sequence ID" value="CAL4059832.1"/>
    <property type="molecule type" value="Genomic_DNA"/>
</dbReference>
<evidence type="ECO:0000313" key="3">
    <source>
        <dbReference type="EMBL" id="CAL4059832.1"/>
    </source>
</evidence>
<dbReference type="InterPro" id="IPR000477">
    <property type="entry name" value="RT_dom"/>
</dbReference>
<evidence type="ECO:0000256" key="1">
    <source>
        <dbReference type="SAM" id="MobiDB-lite"/>
    </source>
</evidence>
<keyword evidence="4" id="KW-1185">Reference proteome</keyword>
<dbReference type="AlphaFoldDB" id="A0AAV2PI83"/>
<name>A0AAV2PI83_MEGNR</name>
<dbReference type="PANTHER" id="PTHR19446">
    <property type="entry name" value="REVERSE TRANSCRIPTASES"/>
    <property type="match status" value="1"/>
</dbReference>
<dbReference type="CDD" id="cd01650">
    <property type="entry name" value="RT_nLTR_like"/>
    <property type="match status" value="1"/>
</dbReference>
<reference evidence="3 4" key="1">
    <citation type="submission" date="2024-05" db="EMBL/GenBank/DDBJ databases">
        <authorList>
            <person name="Wallberg A."/>
        </authorList>
    </citation>
    <scope>NUCLEOTIDE SEQUENCE [LARGE SCALE GENOMIC DNA]</scope>
</reference>
<dbReference type="Pfam" id="PF00078">
    <property type="entry name" value="RVT_1"/>
    <property type="match status" value="1"/>
</dbReference>
<accession>A0AAV2PI83</accession>
<evidence type="ECO:0000313" key="4">
    <source>
        <dbReference type="Proteomes" id="UP001497623"/>
    </source>
</evidence>